<dbReference type="InterPro" id="IPR000600">
    <property type="entry name" value="ROK"/>
</dbReference>
<name>A0ABM8GHN8_9MICO</name>
<gene>
    <name evidence="2" type="ORF">GCM10025867_01360</name>
</gene>
<evidence type="ECO:0000313" key="2">
    <source>
        <dbReference type="EMBL" id="BDZ47895.1"/>
    </source>
</evidence>
<dbReference type="InterPro" id="IPR036388">
    <property type="entry name" value="WH-like_DNA-bd_sf"/>
</dbReference>
<evidence type="ECO:0000313" key="3">
    <source>
        <dbReference type="Proteomes" id="UP001321486"/>
    </source>
</evidence>
<keyword evidence="3" id="KW-1185">Reference proteome</keyword>
<organism evidence="2 3">
    <name type="scientific">Frondihabitans sucicola</name>
    <dbReference type="NCBI Taxonomy" id="1268041"/>
    <lineage>
        <taxon>Bacteria</taxon>
        <taxon>Bacillati</taxon>
        <taxon>Actinomycetota</taxon>
        <taxon>Actinomycetes</taxon>
        <taxon>Micrococcales</taxon>
        <taxon>Microbacteriaceae</taxon>
        <taxon>Frondihabitans</taxon>
    </lineage>
</organism>
<reference evidence="3" key="1">
    <citation type="journal article" date="2019" name="Int. J. Syst. Evol. Microbiol.">
        <title>The Global Catalogue of Microorganisms (GCM) 10K type strain sequencing project: providing services to taxonomists for standard genome sequencing and annotation.</title>
        <authorList>
            <consortium name="The Broad Institute Genomics Platform"/>
            <consortium name="The Broad Institute Genome Sequencing Center for Infectious Disease"/>
            <person name="Wu L."/>
            <person name="Ma J."/>
        </authorList>
    </citation>
    <scope>NUCLEOTIDE SEQUENCE [LARGE SCALE GENOMIC DNA]</scope>
    <source>
        <strain evidence="3">NBRC 108728</strain>
    </source>
</reference>
<dbReference type="PANTHER" id="PTHR18964:SF173">
    <property type="entry name" value="GLUCOKINASE"/>
    <property type="match status" value="1"/>
</dbReference>
<dbReference type="InterPro" id="IPR043129">
    <property type="entry name" value="ATPase_NBD"/>
</dbReference>
<dbReference type="SUPFAM" id="SSF46785">
    <property type="entry name" value="Winged helix' DNA-binding domain"/>
    <property type="match status" value="1"/>
</dbReference>
<dbReference type="EMBL" id="AP027732">
    <property type="protein sequence ID" value="BDZ47895.1"/>
    <property type="molecule type" value="Genomic_DNA"/>
</dbReference>
<dbReference type="InterPro" id="IPR036390">
    <property type="entry name" value="WH_DNA-bd_sf"/>
</dbReference>
<dbReference type="SUPFAM" id="SSF53067">
    <property type="entry name" value="Actin-like ATPase domain"/>
    <property type="match status" value="1"/>
</dbReference>
<dbReference type="Gene3D" id="1.10.10.10">
    <property type="entry name" value="Winged helix-like DNA-binding domain superfamily/Winged helix DNA-binding domain"/>
    <property type="match status" value="1"/>
</dbReference>
<protein>
    <submittedName>
        <fullName evidence="2">Transcriptional regulator</fullName>
    </submittedName>
</protein>
<accession>A0ABM8GHN8</accession>
<dbReference type="Gene3D" id="3.30.420.40">
    <property type="match status" value="2"/>
</dbReference>
<dbReference type="RefSeq" id="WP_286344968.1">
    <property type="nucleotide sequence ID" value="NZ_AP027732.1"/>
</dbReference>
<comment type="similarity">
    <text evidence="1">Belongs to the ROK (NagC/XylR) family.</text>
</comment>
<dbReference type="Proteomes" id="UP001321486">
    <property type="component" value="Chromosome"/>
</dbReference>
<proteinExistence type="inferred from homology"/>
<dbReference type="Pfam" id="PF00480">
    <property type="entry name" value="ROK"/>
    <property type="match status" value="1"/>
</dbReference>
<evidence type="ECO:0000256" key="1">
    <source>
        <dbReference type="ARBA" id="ARBA00006479"/>
    </source>
</evidence>
<sequence length="411" mass="42074">MSGISAARRESTSSSLSARVLELIAGGSATSRAELAHQLGAAPSTVSLTVQQLLAQGLVAEEGTQASTGGRPRRVLRLGGDDGFALAADLGGSHARVGVVHSGGTLTDVETVPFLMSEGPEVGLARLADQLADIAARAGGTPRAIGLSLPGPVDVASGAVSLPSRMPGWNAFPVREWFEDRLQITTAVDNDANLMALGEQSVRPRSASQSITVKAGTAIGVGIVVDGHVYRGATGASGDITHVRLPAGGDTPCSCGNTGCLETVASGAALVRQLRERGVDVSTTADVVRLASAADPEATRAVRRAGKLLGEVLSANVNFFNPHAVYLGGILSTLEPFVAATRSQLYESCHPLSTEHLIIERAKTGADAGLLGAGLFALQRAFTTALESLSAAASTSRNLSPARKSSSFDLR</sequence>
<dbReference type="PANTHER" id="PTHR18964">
    <property type="entry name" value="ROK (REPRESSOR, ORF, KINASE) FAMILY"/>
    <property type="match status" value="1"/>
</dbReference>